<evidence type="ECO:0000256" key="2">
    <source>
        <dbReference type="ARBA" id="ARBA00023157"/>
    </source>
</evidence>
<dbReference type="SMART" id="SM00089">
    <property type="entry name" value="PKD"/>
    <property type="match status" value="1"/>
</dbReference>
<dbReference type="GO" id="GO:0005975">
    <property type="term" value="P:carbohydrate metabolic process"/>
    <property type="evidence" value="ECO:0007669"/>
    <property type="project" value="UniProtKB-ARBA"/>
</dbReference>
<dbReference type="SMART" id="SM00560">
    <property type="entry name" value="LamGL"/>
    <property type="match status" value="1"/>
</dbReference>
<keyword evidence="1 3" id="KW-0732">Signal</keyword>
<keyword evidence="6" id="KW-1185">Reference proteome</keyword>
<dbReference type="NCBIfam" id="TIGR04183">
    <property type="entry name" value="Por_Secre_tail"/>
    <property type="match status" value="1"/>
</dbReference>
<organism evidence="5 6">
    <name type="scientific">Hymenobacter gummosus</name>
    <dbReference type="NCBI Taxonomy" id="1776032"/>
    <lineage>
        <taxon>Bacteria</taxon>
        <taxon>Pseudomonadati</taxon>
        <taxon>Bacteroidota</taxon>
        <taxon>Cytophagia</taxon>
        <taxon>Cytophagales</taxon>
        <taxon>Hymenobacteraceae</taxon>
        <taxon>Hymenobacter</taxon>
    </lineage>
</organism>
<dbReference type="AlphaFoldDB" id="A0A431U1A1"/>
<dbReference type="GO" id="GO:0005829">
    <property type="term" value="C:cytosol"/>
    <property type="evidence" value="ECO:0007669"/>
    <property type="project" value="UniProtKB-SubCell"/>
</dbReference>
<evidence type="ECO:0000256" key="1">
    <source>
        <dbReference type="ARBA" id="ARBA00022729"/>
    </source>
</evidence>
<dbReference type="Gene3D" id="2.60.120.260">
    <property type="entry name" value="Galactose-binding domain-like"/>
    <property type="match status" value="1"/>
</dbReference>
<dbReference type="OrthoDB" id="1037816at2"/>
<dbReference type="PANTHER" id="PTHR13246:SF1">
    <property type="entry name" value="CYTOSOLIC ENDO-BETA-N-ACETYLGLUCOSAMINIDASE"/>
    <property type="match status" value="1"/>
</dbReference>
<dbReference type="Pfam" id="PF00801">
    <property type="entry name" value="PKD"/>
    <property type="match status" value="1"/>
</dbReference>
<dbReference type="Gene3D" id="2.60.40.10">
    <property type="entry name" value="Immunoglobulins"/>
    <property type="match status" value="1"/>
</dbReference>
<gene>
    <name evidence="5" type="ORF">EJV47_14845</name>
</gene>
<dbReference type="InterPro" id="IPR005201">
    <property type="entry name" value="TIM_ENGase"/>
</dbReference>
<dbReference type="CDD" id="cd00146">
    <property type="entry name" value="PKD"/>
    <property type="match status" value="1"/>
</dbReference>
<dbReference type="EMBL" id="RXOF01000008">
    <property type="protein sequence ID" value="RTQ48872.1"/>
    <property type="molecule type" value="Genomic_DNA"/>
</dbReference>
<keyword evidence="2" id="KW-1015">Disulfide bond</keyword>
<reference evidence="5 6" key="1">
    <citation type="submission" date="2018-12" db="EMBL/GenBank/DDBJ databases">
        <title>Hymenobacter gummosus sp. nov., isolated from a spring.</title>
        <authorList>
            <person name="Nie L."/>
        </authorList>
    </citation>
    <scope>NUCLEOTIDE SEQUENCE [LARGE SCALE GENOMIC DNA]</scope>
    <source>
        <strain evidence="5 6">KCTC 52166</strain>
    </source>
</reference>
<dbReference type="InterPro" id="IPR026444">
    <property type="entry name" value="Secre_tail"/>
</dbReference>
<name>A0A431U1A1_9BACT</name>
<dbReference type="InterPro" id="IPR022409">
    <property type="entry name" value="PKD/Chitinase_dom"/>
</dbReference>
<comment type="caution">
    <text evidence="5">The sequence shown here is derived from an EMBL/GenBank/DDBJ whole genome shotgun (WGS) entry which is preliminary data.</text>
</comment>
<proteinExistence type="predicted"/>
<dbReference type="InterPro" id="IPR006558">
    <property type="entry name" value="LamG-like"/>
</dbReference>
<dbReference type="Pfam" id="PF13385">
    <property type="entry name" value="Laminin_G_3"/>
    <property type="match status" value="1"/>
</dbReference>
<protein>
    <submittedName>
        <fullName evidence="5">T9SS type A sorting domain-containing protein</fullName>
    </submittedName>
</protein>
<dbReference type="PANTHER" id="PTHR13246">
    <property type="entry name" value="ENDO BETA N-ACETYLGLUCOSAMINIDASE"/>
    <property type="match status" value="1"/>
</dbReference>
<feature type="domain" description="PKD" evidence="4">
    <location>
        <begin position="582"/>
        <end position="667"/>
    </location>
</feature>
<dbReference type="SUPFAM" id="SSF49899">
    <property type="entry name" value="Concanavalin A-like lectins/glucanases"/>
    <property type="match status" value="1"/>
</dbReference>
<dbReference type="GO" id="GO:0033925">
    <property type="term" value="F:mannosyl-glycoprotein endo-beta-N-acetylglucosaminidase activity"/>
    <property type="evidence" value="ECO:0007669"/>
    <property type="project" value="InterPro"/>
</dbReference>
<dbReference type="Proteomes" id="UP000282184">
    <property type="component" value="Unassembled WGS sequence"/>
</dbReference>
<feature type="signal peptide" evidence="3">
    <location>
        <begin position="1"/>
        <end position="42"/>
    </location>
</feature>
<dbReference type="Pfam" id="PF03644">
    <property type="entry name" value="Glyco_hydro_85"/>
    <property type="match status" value="1"/>
</dbReference>
<dbReference type="PROSITE" id="PS50093">
    <property type="entry name" value="PKD"/>
    <property type="match status" value="1"/>
</dbReference>
<evidence type="ECO:0000313" key="5">
    <source>
        <dbReference type="EMBL" id="RTQ48872.1"/>
    </source>
</evidence>
<dbReference type="Gene3D" id="2.60.120.200">
    <property type="match status" value="1"/>
</dbReference>
<evidence type="ECO:0000256" key="3">
    <source>
        <dbReference type="SAM" id="SignalP"/>
    </source>
</evidence>
<evidence type="ECO:0000259" key="4">
    <source>
        <dbReference type="PROSITE" id="PS50093"/>
    </source>
</evidence>
<dbReference type="InterPro" id="IPR032979">
    <property type="entry name" value="ENGase"/>
</dbReference>
<accession>A0A431U1A1</accession>
<dbReference type="RefSeq" id="WP_126693949.1">
    <property type="nucleotide sequence ID" value="NZ_RXOF01000008.1"/>
</dbReference>
<dbReference type="InterPro" id="IPR013320">
    <property type="entry name" value="ConA-like_dom_sf"/>
</dbReference>
<evidence type="ECO:0000313" key="6">
    <source>
        <dbReference type="Proteomes" id="UP000282184"/>
    </source>
</evidence>
<dbReference type="SUPFAM" id="SSF49299">
    <property type="entry name" value="PKD domain"/>
    <property type="match status" value="1"/>
</dbReference>
<feature type="chain" id="PRO_5019270590" evidence="3">
    <location>
        <begin position="43"/>
        <end position="983"/>
    </location>
</feature>
<dbReference type="InterPro" id="IPR013783">
    <property type="entry name" value="Ig-like_fold"/>
</dbReference>
<dbReference type="InterPro" id="IPR000601">
    <property type="entry name" value="PKD_dom"/>
</dbReference>
<sequence length="983" mass="104815">MKHFYPLAQSVRNLGRRARRGGRVLAAAALLAALSPSLPAQAQLEPDAQYTKLSMAQFMAWTPTGPTAVPANVSRVPLVPRQNSLASQLNPAMSFSHKVNYIPDGMANFAGYLNEQNHFNLYNFTHWQYIDVLTWFDGTVGIPTRPWVETAHRNGVKVIGTVFTNAADVALLIQKDANNNYVAAQKLVDMANYYGFDGWFFNQESSVSSATALELRNLLKQLQTLRPAGMEIHWYDAMLPGGTVSYQNALNASNAPLLQDGTTRVSDAMFTNYFWSGPTLLNTSVTTANNIGRSPFDVYMGGDLWPGRSNQSLFARTTWMDNYFTNNDLTQPKLSVGLFAANLTYNAGLNNFNSNPADYQNFYRTEQRIFAGDDYDVTTADASGWKGFGHYVPVRSVINSLPFETTFTVGQGKIFANNGAVTPREWTDMGKQTLLPSWQWAKTGAASVSVGYDFDDAYYGGTSVKLSGSLAAGAAATVKLFQTKIPVTATTALEAVYKAAAAGPSSTQLLLYFADNLTTPEVLDLGTAPDAQWNTRSFPLAAYAGRELAIIGVRASSATAVGAYGLNLGKLRLYNGTAPVPAPVPGFATGSTTVVTGQPVTFANSSTNASSFVWTLPGATPASSTAVHPTVSYATPGTYSVKLRAQNATGRDSLTRTNYITVVRAATPGGNAALLYDGVGKYVDAGTINLSGPALSMEAWVKLNSFKTGSPFISSIMGIEDGGSNTAILRLGDAGLAADRLQFVLNTGNTTRRVAALTPLALNTWYHVAAVYDGSALRLYINGVLDNSAVGVNSVIANATFTIGRNYANSRCIDGSIDEARVWKRALTAAEIQANACQVSPSSAGLEGYWKFDEATGTTTADATGNGHTGRLISMVPSDWTNNVPTQCITTATTGARRTSGLQVSVLGNPALGRQATLEIRGAQGQPTEVELVNALGAVVSRRSLRPTTDAQQTQLPLPAAAGVYVVRVRTAGGSATTKLLKQ</sequence>
<dbReference type="Gene3D" id="3.20.20.80">
    <property type="entry name" value="Glycosidases"/>
    <property type="match status" value="1"/>
</dbReference>
<dbReference type="InterPro" id="IPR035986">
    <property type="entry name" value="PKD_dom_sf"/>
</dbReference>